<dbReference type="InterPro" id="IPR029045">
    <property type="entry name" value="ClpP/crotonase-like_dom_sf"/>
</dbReference>
<proteinExistence type="inferred from homology"/>
<dbReference type="SUPFAM" id="SSF52096">
    <property type="entry name" value="ClpP/crotonase"/>
    <property type="match status" value="1"/>
</dbReference>
<keyword evidence="4" id="KW-1185">Reference proteome</keyword>
<dbReference type="CDD" id="cd06558">
    <property type="entry name" value="crotonase-like"/>
    <property type="match status" value="1"/>
</dbReference>
<gene>
    <name evidence="3" type="ORF">MFMK1_002129</name>
</gene>
<dbReference type="AlphaFoldDB" id="A0AAU0UME9"/>
<dbReference type="KEGG" id="dbc:MFMK1_002129"/>
<dbReference type="Proteomes" id="UP001329915">
    <property type="component" value="Chromosome"/>
</dbReference>
<evidence type="ECO:0000313" key="4">
    <source>
        <dbReference type="Proteomes" id="UP001329915"/>
    </source>
</evidence>
<dbReference type="InterPro" id="IPR001753">
    <property type="entry name" value="Enoyl-CoA_hydra/iso"/>
</dbReference>
<dbReference type="RefSeq" id="WP_366921716.1">
    <property type="nucleotide sequence ID" value="NZ_CP121694.1"/>
</dbReference>
<evidence type="ECO:0000313" key="3">
    <source>
        <dbReference type="EMBL" id="WRO22301.1"/>
    </source>
</evidence>
<dbReference type="EMBL" id="CP121694">
    <property type="protein sequence ID" value="WRO22301.1"/>
    <property type="molecule type" value="Genomic_DNA"/>
</dbReference>
<protein>
    <submittedName>
        <fullName evidence="3">Enoyl-CoA hydratase-related protein</fullName>
    </submittedName>
</protein>
<dbReference type="Pfam" id="PF00378">
    <property type="entry name" value="ECH_1"/>
    <property type="match status" value="1"/>
</dbReference>
<accession>A0AAU0UME9</accession>
<sequence>MTCVSFVKEGNLGIIEIDYPKTLNSLCTEVRESLKLELTAAAQSDVRVIVIKGNQRAFSTGGDLGELSKIGDPVAAKEYVADVHTLIRKIHQSSKVTIALVEGYAVGAGLSLAAACDMIYAAEGAKFAIPFLNVGLVPDCGASYLVSRLIGIQKAKELTFSGETFDSAEAYKLGLVARVLANDTALEEAKQLATKIAARPAKALALTKANFELAVQVGLEATLDLEEAGQAVCIFGAEHAEGRTAFFEKRKPKF</sequence>
<comment type="similarity">
    <text evidence="1">Belongs to the enoyl-CoA hydratase/isomerase family.</text>
</comment>
<reference evidence="3 4" key="1">
    <citation type="submission" date="2023-04" db="EMBL/GenBank/DDBJ databases">
        <authorList>
            <person name="Hsu D."/>
        </authorList>
    </citation>
    <scope>NUCLEOTIDE SEQUENCE [LARGE SCALE GENOMIC DNA]</scope>
    <source>
        <strain evidence="3 4">MK1</strain>
    </source>
</reference>
<dbReference type="Gene3D" id="3.90.226.10">
    <property type="entry name" value="2-enoyl-CoA Hydratase, Chain A, domain 1"/>
    <property type="match status" value="1"/>
</dbReference>
<dbReference type="PANTHER" id="PTHR11941">
    <property type="entry name" value="ENOYL-COA HYDRATASE-RELATED"/>
    <property type="match status" value="1"/>
</dbReference>
<dbReference type="GO" id="GO:0006635">
    <property type="term" value="P:fatty acid beta-oxidation"/>
    <property type="evidence" value="ECO:0007669"/>
    <property type="project" value="TreeGrafter"/>
</dbReference>
<dbReference type="PANTHER" id="PTHR11941:SF133">
    <property type="entry name" value="1,2-EPOXYPHENYLACETYL-COA ISOMERASE"/>
    <property type="match status" value="1"/>
</dbReference>
<dbReference type="Gene3D" id="1.10.12.10">
    <property type="entry name" value="Lyase 2-enoyl-coa Hydratase, Chain A, domain 2"/>
    <property type="match status" value="1"/>
</dbReference>
<dbReference type="GO" id="GO:0016829">
    <property type="term" value="F:lyase activity"/>
    <property type="evidence" value="ECO:0007669"/>
    <property type="project" value="UniProtKB-KW"/>
</dbReference>
<organism evidence="3 4">
    <name type="scientific">Metallumcola ferriviriculae</name>
    <dbReference type="NCBI Taxonomy" id="3039180"/>
    <lineage>
        <taxon>Bacteria</taxon>
        <taxon>Bacillati</taxon>
        <taxon>Bacillota</taxon>
        <taxon>Clostridia</taxon>
        <taxon>Neomoorellales</taxon>
        <taxon>Desulfitibacteraceae</taxon>
        <taxon>Metallumcola</taxon>
    </lineage>
</organism>
<evidence type="ECO:0000256" key="2">
    <source>
        <dbReference type="ARBA" id="ARBA00023239"/>
    </source>
</evidence>
<keyword evidence="2" id="KW-0456">Lyase</keyword>
<evidence type="ECO:0000256" key="1">
    <source>
        <dbReference type="ARBA" id="ARBA00005254"/>
    </source>
</evidence>
<name>A0AAU0UME9_9FIRM</name>
<dbReference type="InterPro" id="IPR014748">
    <property type="entry name" value="Enoyl-CoA_hydra_C"/>
</dbReference>